<evidence type="ECO:0000313" key="1">
    <source>
        <dbReference type="EMBL" id="RHZ87624.1"/>
    </source>
</evidence>
<organism evidence="1 2">
    <name type="scientific">Diversispora epigaea</name>
    <dbReference type="NCBI Taxonomy" id="1348612"/>
    <lineage>
        <taxon>Eukaryota</taxon>
        <taxon>Fungi</taxon>
        <taxon>Fungi incertae sedis</taxon>
        <taxon>Mucoromycota</taxon>
        <taxon>Glomeromycotina</taxon>
        <taxon>Glomeromycetes</taxon>
        <taxon>Diversisporales</taxon>
        <taxon>Diversisporaceae</taxon>
        <taxon>Diversispora</taxon>
    </lineage>
</organism>
<sequence length="70" mass="7952">MANSFKIFILEEILSKGNEIIYKSILKAVAKILGAKEMLRTCYLAMISSSLIQQKRINSSSKKVKIQELF</sequence>
<name>A0A397JR30_9GLOM</name>
<protein>
    <submittedName>
        <fullName evidence="1">Uncharacterized protein</fullName>
    </submittedName>
</protein>
<dbReference type="Proteomes" id="UP000266861">
    <property type="component" value="Unassembled WGS sequence"/>
</dbReference>
<evidence type="ECO:0000313" key="2">
    <source>
        <dbReference type="Proteomes" id="UP000266861"/>
    </source>
</evidence>
<proteinExistence type="predicted"/>
<dbReference type="AlphaFoldDB" id="A0A397JR30"/>
<keyword evidence="2" id="KW-1185">Reference proteome</keyword>
<reference evidence="1 2" key="1">
    <citation type="submission" date="2018-08" db="EMBL/GenBank/DDBJ databases">
        <title>Genome and evolution of the arbuscular mycorrhizal fungus Diversispora epigaea (formerly Glomus versiforme) and its bacterial endosymbionts.</title>
        <authorList>
            <person name="Sun X."/>
            <person name="Fei Z."/>
            <person name="Harrison M."/>
        </authorList>
    </citation>
    <scope>NUCLEOTIDE SEQUENCE [LARGE SCALE GENOMIC DNA]</scope>
    <source>
        <strain evidence="1 2">IT104</strain>
    </source>
</reference>
<comment type="caution">
    <text evidence="1">The sequence shown here is derived from an EMBL/GenBank/DDBJ whole genome shotgun (WGS) entry which is preliminary data.</text>
</comment>
<gene>
    <name evidence="1" type="ORF">Glove_33g37</name>
</gene>
<accession>A0A397JR30</accession>
<dbReference type="EMBL" id="PQFF01000031">
    <property type="protein sequence ID" value="RHZ87624.1"/>
    <property type="molecule type" value="Genomic_DNA"/>
</dbReference>